<evidence type="ECO:0000313" key="2">
    <source>
        <dbReference type="EMBL" id="CAK0845246.1"/>
    </source>
</evidence>
<dbReference type="EMBL" id="CAUYUJ010014725">
    <property type="protein sequence ID" value="CAK0845246.1"/>
    <property type="molecule type" value="Genomic_DNA"/>
</dbReference>
<feature type="signal peptide" evidence="1">
    <location>
        <begin position="1"/>
        <end position="31"/>
    </location>
</feature>
<evidence type="ECO:0000313" key="3">
    <source>
        <dbReference type="Proteomes" id="UP001189429"/>
    </source>
</evidence>
<dbReference type="Proteomes" id="UP001189429">
    <property type="component" value="Unassembled WGS sequence"/>
</dbReference>
<evidence type="ECO:0000256" key="1">
    <source>
        <dbReference type="SAM" id="SignalP"/>
    </source>
</evidence>
<keyword evidence="3" id="KW-1185">Reference proteome</keyword>
<gene>
    <name evidence="2" type="ORF">PCOR1329_LOCUS39093</name>
</gene>
<proteinExistence type="predicted"/>
<feature type="non-terminal residue" evidence="2">
    <location>
        <position position="1"/>
    </location>
</feature>
<accession>A0ABN9THD8</accession>
<feature type="chain" id="PRO_5046726671" evidence="1">
    <location>
        <begin position="32"/>
        <end position="411"/>
    </location>
</feature>
<keyword evidence="1" id="KW-0732">Signal</keyword>
<name>A0ABN9THD8_9DINO</name>
<organism evidence="2 3">
    <name type="scientific">Prorocentrum cordatum</name>
    <dbReference type="NCBI Taxonomy" id="2364126"/>
    <lineage>
        <taxon>Eukaryota</taxon>
        <taxon>Sar</taxon>
        <taxon>Alveolata</taxon>
        <taxon>Dinophyceae</taxon>
        <taxon>Prorocentrales</taxon>
        <taxon>Prorocentraceae</taxon>
        <taxon>Prorocentrum</taxon>
    </lineage>
</organism>
<reference evidence="2" key="1">
    <citation type="submission" date="2023-10" db="EMBL/GenBank/DDBJ databases">
        <authorList>
            <person name="Chen Y."/>
            <person name="Shah S."/>
            <person name="Dougan E. K."/>
            <person name="Thang M."/>
            <person name="Chan C."/>
        </authorList>
    </citation>
    <scope>NUCLEOTIDE SEQUENCE [LARGE SCALE GENOMIC DNA]</scope>
</reference>
<protein>
    <submittedName>
        <fullName evidence="2">Uncharacterized protein</fullName>
    </submittedName>
</protein>
<comment type="caution">
    <text evidence="2">The sequence shown here is derived from an EMBL/GenBank/DDBJ whole genome shotgun (WGS) entry which is preliminary data.</text>
</comment>
<sequence length="411" mass="45907">RCVGRPPGALPPAAPIMRAALLLALCPCAGALSADLLGDGHLAADAGRGAGWLAARAGPGRPRGNFTIADDWPFHDTSSKVDAWLWMMNERKLSSMYDPVFWTLGESLHGVGANVALVWESNSQDMLRNVTAALERGRTPLIVTIAHYYANPGPRGGQKILQQCGDRGAFIVLYQTEPVEKEAHLGDMVDRFKPKEIWDYSHRNLDWYPESAKSLYRYMPPGYAWGLDFGVEAVTPARTARMAKTESKVGFLGGWHFRENATTDLYHEVLEGRIVSREDVWTKDDTIEFLTNYPIQLNTHKLENCCPSTNPVEALRMAQLLSNRACVVSAHSDPRDEAEWEGIVHFEKGSRMDQLVGEVSQDVRACQLASFEAFRRRFEPAAILRRSGFLGVWQPKPREPAEAAWEEGWED</sequence>